<protein>
    <submittedName>
        <fullName evidence="1">Uncharacterized protein</fullName>
    </submittedName>
</protein>
<gene>
    <name evidence="1" type="ORF">CRE_26712</name>
</gene>
<evidence type="ECO:0000313" key="2">
    <source>
        <dbReference type="Proteomes" id="UP000008281"/>
    </source>
</evidence>
<dbReference type="AlphaFoldDB" id="E3MXT5"/>
<proteinExistence type="predicted"/>
<name>E3MXT5_CAERE</name>
<keyword evidence="2" id="KW-1185">Reference proteome</keyword>
<organism evidence="2">
    <name type="scientific">Caenorhabditis remanei</name>
    <name type="common">Caenorhabditis vulgaris</name>
    <dbReference type="NCBI Taxonomy" id="31234"/>
    <lineage>
        <taxon>Eukaryota</taxon>
        <taxon>Metazoa</taxon>
        <taxon>Ecdysozoa</taxon>
        <taxon>Nematoda</taxon>
        <taxon>Chromadorea</taxon>
        <taxon>Rhabditida</taxon>
        <taxon>Rhabditina</taxon>
        <taxon>Rhabditomorpha</taxon>
        <taxon>Rhabditoidea</taxon>
        <taxon>Rhabditidae</taxon>
        <taxon>Peloderinae</taxon>
        <taxon>Caenorhabditis</taxon>
    </lineage>
</organism>
<dbReference type="HOGENOM" id="CLU_2280073_0_0_1"/>
<sequence length="102" mass="11286">MGQKSANVLVILRDECIHQLSRLEEAREMNLVSGWDSCLGYPHLIVCDLHSGASKPLSIGTMVPEDLSSQNKKLYAVLKFSIMSTVRITNSIKMSPVVVISR</sequence>
<evidence type="ECO:0000313" key="1">
    <source>
        <dbReference type="EMBL" id="EFP11762.1"/>
    </source>
</evidence>
<accession>E3MXT5</accession>
<dbReference type="Proteomes" id="UP000008281">
    <property type="component" value="Unassembled WGS sequence"/>
</dbReference>
<dbReference type="InParanoid" id="E3MXT5"/>
<dbReference type="EMBL" id="DS268493">
    <property type="protein sequence ID" value="EFP11762.1"/>
    <property type="molecule type" value="Genomic_DNA"/>
</dbReference>
<reference evidence="1" key="1">
    <citation type="submission" date="2007-07" db="EMBL/GenBank/DDBJ databases">
        <title>PCAP assembly of the Caenorhabditis remanei genome.</title>
        <authorList>
            <consortium name="The Caenorhabditis remanei Sequencing Consortium"/>
            <person name="Wilson R.K."/>
        </authorList>
    </citation>
    <scope>NUCLEOTIDE SEQUENCE [LARGE SCALE GENOMIC DNA]</scope>
    <source>
        <strain evidence="1">PB4641</strain>
    </source>
</reference>